<organism evidence="2 3">
    <name type="scientific">Pelagomonas calceolata</name>
    <dbReference type="NCBI Taxonomy" id="35677"/>
    <lineage>
        <taxon>Eukaryota</taxon>
        <taxon>Sar</taxon>
        <taxon>Stramenopiles</taxon>
        <taxon>Ochrophyta</taxon>
        <taxon>Pelagophyceae</taxon>
        <taxon>Pelagomonadales</taxon>
        <taxon>Pelagomonadaceae</taxon>
        <taxon>Pelagomonas</taxon>
    </lineage>
</organism>
<keyword evidence="3" id="KW-1185">Reference proteome</keyword>
<protein>
    <submittedName>
        <fullName evidence="2">Uncharacterized protein</fullName>
    </submittedName>
</protein>
<evidence type="ECO:0000256" key="1">
    <source>
        <dbReference type="SAM" id="MobiDB-lite"/>
    </source>
</evidence>
<dbReference type="Proteomes" id="UP000789595">
    <property type="component" value="Unassembled WGS sequence"/>
</dbReference>
<feature type="region of interest" description="Disordered" evidence="1">
    <location>
        <begin position="190"/>
        <end position="215"/>
    </location>
</feature>
<feature type="region of interest" description="Disordered" evidence="1">
    <location>
        <begin position="1"/>
        <end position="23"/>
    </location>
</feature>
<feature type="region of interest" description="Disordered" evidence="1">
    <location>
        <begin position="251"/>
        <end position="290"/>
    </location>
</feature>
<sequence length="290" mass="31490">MGAREAPPNRLPGGRPPRRQRASRLPRAVVGAGHEHRVDGVDDAVVALDVRRPVGRLGRALRLEADDGVVEPVLAELAVVGQRAAVERLLVRVEGVHRLLALDHVVLEHVSRDRRADLVVVLVEGRVGRREERVLTAREVDALLGERGRELVEVVVALDVGLVVAEEHAVRAPEDLRALHRGEGVGDGRVELRGGLGGRDGREGRDGRGEGEGEGELGHFCESCVQRHREWGARDPLCKCVVRGAARSRRRRCPTSGAAESARGPGVGRRHQVARLQTADAGKCRGFSRR</sequence>
<proteinExistence type="predicted"/>
<evidence type="ECO:0000313" key="3">
    <source>
        <dbReference type="Proteomes" id="UP000789595"/>
    </source>
</evidence>
<feature type="compositionally biased region" description="Low complexity" evidence="1">
    <location>
        <begin position="1"/>
        <end position="13"/>
    </location>
</feature>
<feature type="compositionally biased region" description="Basic and acidic residues" evidence="1">
    <location>
        <begin position="199"/>
        <end position="215"/>
    </location>
</feature>
<reference evidence="2" key="1">
    <citation type="submission" date="2021-11" db="EMBL/GenBank/DDBJ databases">
        <authorList>
            <consortium name="Genoscope - CEA"/>
            <person name="William W."/>
        </authorList>
    </citation>
    <scope>NUCLEOTIDE SEQUENCE</scope>
</reference>
<gene>
    <name evidence="2" type="ORF">PECAL_2P16180</name>
</gene>
<name>A0A8J2WHF7_9STRA</name>
<comment type="caution">
    <text evidence="2">The sequence shown here is derived from an EMBL/GenBank/DDBJ whole genome shotgun (WGS) entry which is preliminary data.</text>
</comment>
<dbReference type="EMBL" id="CAKKNE010000002">
    <property type="protein sequence ID" value="CAH0368550.1"/>
    <property type="molecule type" value="Genomic_DNA"/>
</dbReference>
<accession>A0A8J2WHF7</accession>
<dbReference type="AlphaFoldDB" id="A0A8J2WHF7"/>
<evidence type="ECO:0000313" key="2">
    <source>
        <dbReference type="EMBL" id="CAH0368550.1"/>
    </source>
</evidence>